<evidence type="ECO:0000313" key="2">
    <source>
        <dbReference type="Proteomes" id="UP001060085"/>
    </source>
</evidence>
<comment type="caution">
    <text evidence="1">The sequence shown here is derived from an EMBL/GenBank/DDBJ whole genome shotgun (WGS) entry which is preliminary data.</text>
</comment>
<protein>
    <submittedName>
        <fullName evidence="1">Uncharacterized protein</fullName>
    </submittedName>
</protein>
<keyword evidence="2" id="KW-1185">Reference proteome</keyword>
<gene>
    <name evidence="1" type="ORF">M9H77_27703</name>
</gene>
<dbReference type="EMBL" id="CM044706">
    <property type="protein sequence ID" value="KAI5658910.1"/>
    <property type="molecule type" value="Genomic_DNA"/>
</dbReference>
<proteinExistence type="predicted"/>
<name>A0ACC0AF45_CATRO</name>
<organism evidence="1 2">
    <name type="scientific">Catharanthus roseus</name>
    <name type="common">Madagascar periwinkle</name>
    <name type="synonym">Vinca rosea</name>
    <dbReference type="NCBI Taxonomy" id="4058"/>
    <lineage>
        <taxon>Eukaryota</taxon>
        <taxon>Viridiplantae</taxon>
        <taxon>Streptophyta</taxon>
        <taxon>Embryophyta</taxon>
        <taxon>Tracheophyta</taxon>
        <taxon>Spermatophyta</taxon>
        <taxon>Magnoliopsida</taxon>
        <taxon>eudicotyledons</taxon>
        <taxon>Gunneridae</taxon>
        <taxon>Pentapetalae</taxon>
        <taxon>asterids</taxon>
        <taxon>lamiids</taxon>
        <taxon>Gentianales</taxon>
        <taxon>Apocynaceae</taxon>
        <taxon>Rauvolfioideae</taxon>
        <taxon>Vinceae</taxon>
        <taxon>Catharanthinae</taxon>
        <taxon>Catharanthus</taxon>
    </lineage>
</organism>
<sequence>MAKDSDYGAFMEKFILKPDSSSPELPLYGLTFAIKDIYDIEGYVTGFGNPDWAKTHSTATSTAPTVLALLRAGATSVGKTVMDEMAYSINGENVHYGTPTNPCAPDRVPGGSSSGSAVAVGAKLVDFSLGTDTGGSVRVPASYCGIFGFRPSHGIVSTTGLIPMAQSFDTVGWFGRDPLILKQVGKVLLQLHTSSVRPDKVFIPEDCFKLLSFTGNQLTDALAKSVAKLFGSDHIQYLSLGNYIEDKVPSLEHFIGLGSGREEYNIPSLAALSSAMRSLQRYEFKKNHGEWVNKVKPNLGPGISERVWEALGSTDEGTIDVCLTVKTELNAALSDLLGVRSLSLSHTYFRNTCDYQSMEIL</sequence>
<evidence type="ECO:0000313" key="1">
    <source>
        <dbReference type="EMBL" id="KAI5658910.1"/>
    </source>
</evidence>
<dbReference type="Proteomes" id="UP001060085">
    <property type="component" value="Linkage Group LG06"/>
</dbReference>
<accession>A0ACC0AF45</accession>
<reference evidence="2" key="1">
    <citation type="journal article" date="2023" name="Nat. Plants">
        <title>Single-cell RNA sequencing provides a high-resolution roadmap for understanding the multicellular compartmentation of specialized metabolism.</title>
        <authorList>
            <person name="Sun S."/>
            <person name="Shen X."/>
            <person name="Li Y."/>
            <person name="Li Y."/>
            <person name="Wang S."/>
            <person name="Li R."/>
            <person name="Zhang H."/>
            <person name="Shen G."/>
            <person name="Guo B."/>
            <person name="Wei J."/>
            <person name="Xu J."/>
            <person name="St-Pierre B."/>
            <person name="Chen S."/>
            <person name="Sun C."/>
        </authorList>
    </citation>
    <scope>NUCLEOTIDE SEQUENCE [LARGE SCALE GENOMIC DNA]</scope>
</reference>